<dbReference type="AlphaFoldDB" id="A0A820RY99"/>
<evidence type="ECO:0000313" key="2">
    <source>
        <dbReference type="EMBL" id="CAF4443919.1"/>
    </source>
</evidence>
<feature type="non-terminal residue" evidence="2">
    <location>
        <position position="1"/>
    </location>
</feature>
<protein>
    <submittedName>
        <fullName evidence="2">Uncharacterized protein</fullName>
    </submittedName>
</protein>
<sequence length="93" mass="10423">PEWDSNDQDFPEAEEGGFRPPKPPENNTTCANPPSPRPNFRFLASMAANRPWLAANAVVVPGAQHPLPKHPEKPLLKFDLDNDVTLEDHIKQF</sequence>
<organism evidence="2 3">
    <name type="scientific">Adineta steineri</name>
    <dbReference type="NCBI Taxonomy" id="433720"/>
    <lineage>
        <taxon>Eukaryota</taxon>
        <taxon>Metazoa</taxon>
        <taxon>Spiralia</taxon>
        <taxon>Gnathifera</taxon>
        <taxon>Rotifera</taxon>
        <taxon>Eurotatoria</taxon>
        <taxon>Bdelloidea</taxon>
        <taxon>Adinetida</taxon>
        <taxon>Adinetidae</taxon>
        <taxon>Adineta</taxon>
    </lineage>
</organism>
<accession>A0A820RY99</accession>
<dbReference type="EMBL" id="CAJOAY010034267">
    <property type="protein sequence ID" value="CAF4443919.1"/>
    <property type="molecule type" value="Genomic_DNA"/>
</dbReference>
<dbReference type="Proteomes" id="UP000663881">
    <property type="component" value="Unassembled WGS sequence"/>
</dbReference>
<feature type="region of interest" description="Disordered" evidence="1">
    <location>
        <begin position="1"/>
        <end position="37"/>
    </location>
</feature>
<proteinExistence type="predicted"/>
<feature type="compositionally biased region" description="Acidic residues" evidence="1">
    <location>
        <begin position="1"/>
        <end position="15"/>
    </location>
</feature>
<reference evidence="2" key="1">
    <citation type="submission" date="2021-02" db="EMBL/GenBank/DDBJ databases">
        <authorList>
            <person name="Nowell W R."/>
        </authorList>
    </citation>
    <scope>NUCLEOTIDE SEQUENCE</scope>
</reference>
<evidence type="ECO:0000256" key="1">
    <source>
        <dbReference type="SAM" id="MobiDB-lite"/>
    </source>
</evidence>
<evidence type="ECO:0000313" key="3">
    <source>
        <dbReference type="Proteomes" id="UP000663881"/>
    </source>
</evidence>
<gene>
    <name evidence="2" type="ORF">OKA104_LOCUS53785</name>
</gene>
<name>A0A820RY99_9BILA</name>
<comment type="caution">
    <text evidence="2">The sequence shown here is derived from an EMBL/GenBank/DDBJ whole genome shotgun (WGS) entry which is preliminary data.</text>
</comment>